<reference evidence="4 5" key="1">
    <citation type="submission" date="2019-08" db="EMBL/GenBank/DDBJ databases">
        <title>Draft genome sequences of two oriental melons (Cucumis melo L. var makuwa).</title>
        <authorList>
            <person name="Kwon S.-Y."/>
        </authorList>
    </citation>
    <scope>NUCLEOTIDE SEQUENCE [LARGE SCALE GENOMIC DNA]</scope>
    <source>
        <strain evidence="5">cv. Chang Bougi</strain>
        <strain evidence="4">cv. SW 3</strain>
        <tissue evidence="3">Leaf</tissue>
    </source>
</reference>
<dbReference type="Proteomes" id="UP000321393">
    <property type="component" value="Unassembled WGS sequence"/>
</dbReference>
<dbReference type="AlphaFoldDB" id="A0A5D3BR80"/>
<evidence type="ECO:0000313" key="3">
    <source>
        <dbReference type="EMBL" id="TYK00619.1"/>
    </source>
</evidence>
<feature type="chain" id="PRO_5042722980" evidence="1">
    <location>
        <begin position="31"/>
        <end position="108"/>
    </location>
</feature>
<protein>
    <submittedName>
        <fullName evidence="3">Uncharacterized protein</fullName>
    </submittedName>
</protein>
<feature type="signal peptide" evidence="1">
    <location>
        <begin position="1"/>
        <end position="30"/>
    </location>
</feature>
<organism evidence="3 5">
    <name type="scientific">Cucumis melo var. makuwa</name>
    <name type="common">Oriental melon</name>
    <dbReference type="NCBI Taxonomy" id="1194695"/>
    <lineage>
        <taxon>Eukaryota</taxon>
        <taxon>Viridiplantae</taxon>
        <taxon>Streptophyta</taxon>
        <taxon>Embryophyta</taxon>
        <taxon>Tracheophyta</taxon>
        <taxon>Spermatophyta</taxon>
        <taxon>Magnoliopsida</taxon>
        <taxon>eudicotyledons</taxon>
        <taxon>Gunneridae</taxon>
        <taxon>Pentapetalae</taxon>
        <taxon>rosids</taxon>
        <taxon>fabids</taxon>
        <taxon>Cucurbitales</taxon>
        <taxon>Cucurbitaceae</taxon>
        <taxon>Benincaseae</taxon>
        <taxon>Cucumis</taxon>
    </lineage>
</organism>
<name>A0A5D3BR80_CUCMM</name>
<dbReference type="Proteomes" id="UP000321947">
    <property type="component" value="Unassembled WGS sequence"/>
</dbReference>
<keyword evidence="1" id="KW-0732">Signal</keyword>
<sequence length="108" mass="11450">MGSRSSFSGLTMVVVMMLITIFCSSHSCRGSVLIKANATYDVVMTEELLIYPDINRYLMFNGVDAKTGKTNDKNVVACGNGAGNSFAGCSGSTSNKKKCNAYKGPKAC</sequence>
<accession>A0A5D3BR80</accession>
<dbReference type="EMBL" id="SSTD01016718">
    <property type="protein sequence ID" value="TYK00619.1"/>
    <property type="molecule type" value="Genomic_DNA"/>
</dbReference>
<evidence type="ECO:0000313" key="2">
    <source>
        <dbReference type="EMBL" id="KAA0039430.1"/>
    </source>
</evidence>
<evidence type="ECO:0000313" key="4">
    <source>
        <dbReference type="Proteomes" id="UP000321393"/>
    </source>
</evidence>
<evidence type="ECO:0000313" key="5">
    <source>
        <dbReference type="Proteomes" id="UP000321947"/>
    </source>
</evidence>
<dbReference type="EMBL" id="SSTE01018412">
    <property type="protein sequence ID" value="KAA0039430.1"/>
    <property type="molecule type" value="Genomic_DNA"/>
</dbReference>
<evidence type="ECO:0000256" key="1">
    <source>
        <dbReference type="SAM" id="SignalP"/>
    </source>
</evidence>
<comment type="caution">
    <text evidence="3">The sequence shown here is derived from an EMBL/GenBank/DDBJ whole genome shotgun (WGS) entry which is preliminary data.</text>
</comment>
<gene>
    <name evidence="3" type="ORF">E5676_scaffold169G002390</name>
    <name evidence="2" type="ORF">E6C27_scaffold64G002370</name>
</gene>
<proteinExistence type="predicted"/>